<feature type="transmembrane region" description="Helical" evidence="11">
    <location>
        <begin position="760"/>
        <end position="780"/>
    </location>
</feature>
<feature type="transmembrane region" description="Helical" evidence="11">
    <location>
        <begin position="604"/>
        <end position="624"/>
    </location>
</feature>
<sequence>MKLFVTLVLVIFPPIVCKILATNCPITDPLPILHKYYQPGDLITAGITSQIYIFTKAINFKERPSQKLFDDHIHFSAQWTYLACLELFSGKRKLIPNYKCGFEFHPVAVIAGPNANICHHMATILCTYKFPQLTYGTAPVLDVKTQGVFFYQMFPKHAHYDKGILQLLLHFRWTWIGVIYLGERFVQNVLPVLSRSGICFGFIERFPDLTSSSFVPELVVKGIELYNVVMNSSPTALVVEGEIQSTMILRMFFNFAEFEGRPVKPKVWIMTAEMDFTSLPIQRDWSIDFLHGALSFAMHLSEPDGFQKFLQSRAPVPERGDGFVRIFWEQTFNCLFSTSEEDKSSGQLCTGEEKLESVPASVFEMHMTGHSYGIYNAAYALAYALDSMYSLKIRHRTKLGRGRSMLLNQKPWQLHRFLRNISFNNSAGELVSFDEHGGLVAGFDIINWVTFPNLSFVRVKVGTLDPFLSPDKMFTIWDEDIVWPSNLKQVPPISRCNDHCYPGYRKAKKEGKPFCCYDCLPCPEGKISDQADRDDCFQCPEDHYPNQSHDLCILREIIFLSYDEPLGISLATISLLFSFITVLVLVIFVKHQDTPIVKANNRNLTYLLLISLFLSFLCVLLFIGQPEAVICLLRQATFGFIFSVAVASVLAKTTVVVLAFMATKPASRMKKWVGTQLANSIVLSCALIQATICSVWLATFPPFPDLDVLSEEEKIVLGCNEGSPIMFYSVLGFMGFLGTVSFTVAFLARKLPETFNEAKFITFSMLLFCSVWLLFIPTYLSARGKYVVAVEIFSILVSSSGLLSCIFFPKCYIILLRPELNHKKQLIRKKNLKVFGPMEFQRLPKSYGPRLEEFIKDPLCAFQRLSHRHRWFNPSNHCINAKQTSRLESAKRVVI</sequence>
<keyword evidence="2" id="KW-1003">Cell membrane</keyword>
<evidence type="ECO:0000256" key="1">
    <source>
        <dbReference type="ARBA" id="ARBA00004651"/>
    </source>
</evidence>
<feature type="signal peptide" evidence="12">
    <location>
        <begin position="1"/>
        <end position="21"/>
    </location>
</feature>
<comment type="subcellular location">
    <subcellularLocation>
        <location evidence="1">Cell membrane</location>
        <topology evidence="1">Multi-pass membrane protein</topology>
    </subcellularLocation>
</comment>
<feature type="domain" description="G-protein coupled receptors family 3 profile" evidence="13">
    <location>
        <begin position="566"/>
        <end position="830"/>
    </location>
</feature>
<dbReference type="PRINTS" id="PR00248">
    <property type="entry name" value="GPCRMGR"/>
</dbReference>
<keyword evidence="4 12" id="KW-0732">Signal</keyword>
<evidence type="ECO:0000256" key="9">
    <source>
        <dbReference type="ARBA" id="ARBA00023180"/>
    </source>
</evidence>
<dbReference type="InterPro" id="IPR000337">
    <property type="entry name" value="GPCR_3"/>
</dbReference>
<dbReference type="InterPro" id="IPR038550">
    <property type="entry name" value="GPCR_3_9-Cys_sf"/>
</dbReference>
<feature type="transmembrane region" description="Helical" evidence="11">
    <location>
        <begin position="725"/>
        <end position="748"/>
    </location>
</feature>
<dbReference type="SUPFAM" id="SSF53822">
    <property type="entry name" value="Periplasmic binding protein-like I"/>
    <property type="match status" value="1"/>
</dbReference>
<organism evidence="14 15">
    <name type="scientific">Pogona vitticeps</name>
    <name type="common">central bearded dragon</name>
    <dbReference type="NCBI Taxonomy" id="103695"/>
    <lineage>
        <taxon>Eukaryota</taxon>
        <taxon>Metazoa</taxon>
        <taxon>Chordata</taxon>
        <taxon>Craniata</taxon>
        <taxon>Vertebrata</taxon>
        <taxon>Euteleostomi</taxon>
        <taxon>Lepidosauria</taxon>
        <taxon>Squamata</taxon>
        <taxon>Bifurcata</taxon>
        <taxon>Unidentata</taxon>
        <taxon>Episquamata</taxon>
        <taxon>Toxicofera</taxon>
        <taxon>Iguania</taxon>
        <taxon>Acrodonta</taxon>
        <taxon>Agamidae</taxon>
        <taxon>Amphibolurinae</taxon>
        <taxon>Pogona</taxon>
    </lineage>
</organism>
<evidence type="ECO:0000256" key="2">
    <source>
        <dbReference type="ARBA" id="ARBA00022475"/>
    </source>
</evidence>
<evidence type="ECO:0000256" key="12">
    <source>
        <dbReference type="SAM" id="SignalP"/>
    </source>
</evidence>
<dbReference type="CDD" id="cd15283">
    <property type="entry name" value="7tmC_V2R_pheromone"/>
    <property type="match status" value="1"/>
</dbReference>
<dbReference type="Pfam" id="PF00003">
    <property type="entry name" value="7tm_3"/>
    <property type="match status" value="1"/>
</dbReference>
<evidence type="ECO:0000256" key="11">
    <source>
        <dbReference type="SAM" id="Phobius"/>
    </source>
</evidence>
<proteinExistence type="predicted"/>
<dbReference type="InterPro" id="IPR004073">
    <property type="entry name" value="GPCR_3_vmron_rcpt_2"/>
</dbReference>
<evidence type="ECO:0000256" key="10">
    <source>
        <dbReference type="ARBA" id="ARBA00023224"/>
    </source>
</evidence>
<dbReference type="Pfam" id="PF07562">
    <property type="entry name" value="NCD3G"/>
    <property type="match status" value="1"/>
</dbReference>
<evidence type="ECO:0000313" key="14">
    <source>
        <dbReference type="Proteomes" id="UP001652642"/>
    </source>
</evidence>
<dbReference type="Gene3D" id="3.40.50.2300">
    <property type="match status" value="2"/>
</dbReference>
<feature type="chain" id="PRO_5046451941" evidence="12">
    <location>
        <begin position="22"/>
        <end position="895"/>
    </location>
</feature>
<keyword evidence="10" id="KW-0807">Transducer</keyword>
<evidence type="ECO:0000256" key="8">
    <source>
        <dbReference type="ARBA" id="ARBA00023170"/>
    </source>
</evidence>
<dbReference type="PROSITE" id="PS00981">
    <property type="entry name" value="G_PROTEIN_RECEP_F3_3"/>
    <property type="match status" value="1"/>
</dbReference>
<dbReference type="InterPro" id="IPR017978">
    <property type="entry name" value="GPCR_3_C"/>
</dbReference>
<dbReference type="Proteomes" id="UP001652642">
    <property type="component" value="Chromosome 6"/>
</dbReference>
<keyword evidence="7 11" id="KW-0472">Membrane</keyword>
<dbReference type="InterPro" id="IPR028082">
    <property type="entry name" value="Peripla_BP_I"/>
</dbReference>
<dbReference type="Gene3D" id="2.10.50.30">
    <property type="entry name" value="GPCR, family 3, nine cysteines domain"/>
    <property type="match status" value="1"/>
</dbReference>
<dbReference type="PANTHER" id="PTHR24061:SF599">
    <property type="entry name" value="G-PROTEIN COUPLED RECEPTORS FAMILY 3 PROFILE DOMAIN-CONTAINING PROTEIN"/>
    <property type="match status" value="1"/>
</dbReference>
<evidence type="ECO:0000256" key="4">
    <source>
        <dbReference type="ARBA" id="ARBA00022729"/>
    </source>
</evidence>
<accession>A0ABM5GQ66</accession>
<evidence type="ECO:0000256" key="7">
    <source>
        <dbReference type="ARBA" id="ARBA00023136"/>
    </source>
</evidence>
<gene>
    <name evidence="15" type="primary">LOC110070354</name>
</gene>
<keyword evidence="9" id="KW-0325">Glycoprotein</keyword>
<protein>
    <submittedName>
        <fullName evidence="15">Vomeronasal type-2 receptor 26-like</fullName>
    </submittedName>
</protein>
<keyword evidence="6" id="KW-0297">G-protein coupled receptor</keyword>
<feature type="transmembrane region" description="Helical" evidence="11">
    <location>
        <begin position="636"/>
        <end position="660"/>
    </location>
</feature>
<evidence type="ECO:0000256" key="5">
    <source>
        <dbReference type="ARBA" id="ARBA00022989"/>
    </source>
</evidence>
<keyword evidence="3 11" id="KW-0812">Transmembrane</keyword>
<dbReference type="PANTHER" id="PTHR24061">
    <property type="entry name" value="CALCIUM-SENSING RECEPTOR-RELATED"/>
    <property type="match status" value="1"/>
</dbReference>
<name>A0ABM5GQ66_9SAUR</name>
<dbReference type="InterPro" id="IPR000068">
    <property type="entry name" value="GPCR_3_Ca_sens_rcpt-rel"/>
</dbReference>
<feature type="transmembrane region" description="Helical" evidence="11">
    <location>
        <begin position="681"/>
        <end position="700"/>
    </location>
</feature>
<evidence type="ECO:0000256" key="3">
    <source>
        <dbReference type="ARBA" id="ARBA00022692"/>
    </source>
</evidence>
<reference evidence="15" key="1">
    <citation type="submission" date="2025-08" db="UniProtKB">
        <authorList>
            <consortium name="RefSeq"/>
        </authorList>
    </citation>
    <scope>IDENTIFICATION</scope>
</reference>
<dbReference type="RefSeq" id="XP_072859812.1">
    <property type="nucleotide sequence ID" value="XM_073003711.1"/>
</dbReference>
<evidence type="ECO:0000313" key="15">
    <source>
        <dbReference type="RefSeq" id="XP_072859812.1"/>
    </source>
</evidence>
<keyword evidence="5 11" id="KW-1133">Transmembrane helix</keyword>
<dbReference type="PRINTS" id="PR01535">
    <property type="entry name" value="VOMERONASL2R"/>
</dbReference>
<dbReference type="InterPro" id="IPR001828">
    <property type="entry name" value="ANF_lig-bd_rcpt"/>
</dbReference>
<keyword evidence="8" id="KW-0675">Receptor</keyword>
<dbReference type="Pfam" id="PF01094">
    <property type="entry name" value="ANF_receptor"/>
    <property type="match status" value="1"/>
</dbReference>
<dbReference type="PROSITE" id="PS50259">
    <property type="entry name" value="G_PROTEIN_RECEP_F3_4"/>
    <property type="match status" value="1"/>
</dbReference>
<evidence type="ECO:0000256" key="6">
    <source>
        <dbReference type="ARBA" id="ARBA00023040"/>
    </source>
</evidence>
<keyword evidence="14" id="KW-1185">Reference proteome</keyword>
<feature type="transmembrane region" description="Helical" evidence="11">
    <location>
        <begin position="566"/>
        <end position="589"/>
    </location>
</feature>
<dbReference type="InterPro" id="IPR017979">
    <property type="entry name" value="GPCR_3_CS"/>
</dbReference>
<feature type="transmembrane region" description="Helical" evidence="11">
    <location>
        <begin position="792"/>
        <end position="815"/>
    </location>
</feature>
<evidence type="ECO:0000259" key="13">
    <source>
        <dbReference type="PROSITE" id="PS50259"/>
    </source>
</evidence>
<dbReference type="InterPro" id="IPR011500">
    <property type="entry name" value="GPCR_3_9-Cys_dom"/>
</dbReference>
<dbReference type="GeneID" id="110070354"/>